<protein>
    <submittedName>
        <fullName evidence="3">PRD domain-containing protein</fullName>
    </submittedName>
</protein>
<feature type="domain" description="PRD" evidence="2">
    <location>
        <begin position="170"/>
        <end position="266"/>
    </location>
</feature>
<dbReference type="InterPro" id="IPR036634">
    <property type="entry name" value="PRD_sf"/>
</dbReference>
<comment type="caution">
    <text evidence="3">The sequence shown here is derived from an EMBL/GenBank/DDBJ whole genome shotgun (WGS) entry which is preliminary data.</text>
</comment>
<dbReference type="PANTHER" id="PTHR30185:SF15">
    <property type="entry name" value="CRYPTIC BETA-GLUCOSIDE BGL OPERON ANTITERMINATOR"/>
    <property type="match status" value="1"/>
</dbReference>
<dbReference type="InterPro" id="IPR004341">
    <property type="entry name" value="CAT_RNA-bd_dom"/>
</dbReference>
<gene>
    <name evidence="3" type="ORF">EF384_01835</name>
</gene>
<evidence type="ECO:0000259" key="2">
    <source>
        <dbReference type="PROSITE" id="PS51372"/>
    </source>
</evidence>
<proteinExistence type="predicted"/>
<evidence type="ECO:0000313" key="4">
    <source>
        <dbReference type="Proteomes" id="UP000273977"/>
    </source>
</evidence>
<dbReference type="Pfam" id="PF00874">
    <property type="entry name" value="PRD"/>
    <property type="match status" value="2"/>
</dbReference>
<dbReference type="PANTHER" id="PTHR30185">
    <property type="entry name" value="CRYPTIC BETA-GLUCOSIDE BGL OPERON ANTITERMINATOR"/>
    <property type="match status" value="1"/>
</dbReference>
<keyword evidence="4" id="KW-1185">Reference proteome</keyword>
<evidence type="ECO:0000256" key="1">
    <source>
        <dbReference type="ARBA" id="ARBA00022737"/>
    </source>
</evidence>
<dbReference type="EMBL" id="RKMG01000003">
    <property type="protein sequence ID" value="RPA63683.1"/>
    <property type="molecule type" value="Genomic_DNA"/>
</dbReference>
<keyword evidence="1" id="KW-0677">Repeat</keyword>
<sequence>MLKILKVLNNSAVQALDDNSDEVIIIGKGVGFQKQVGDKVDLAKAEKTFILPEQNYPISNLFEKLSSAEIQVVNKIIAYAEDELGETYSANLFVTLADHIQFAIERYERNEIIGNSLAWNLKRLYKREYRVGQRAVQMIEDDLDMQMDDSEAASIALHLINASKQASDIGETFRITQIIEDILHIVELHFGQKFDEDSIFFSRFVTHLQFFGERVVSNAAYKGKNDDFLFEQVQRSYPEAFKASAKVSDFIQDNIIMRLVKKSKFI</sequence>
<dbReference type="Gene3D" id="1.10.1790.10">
    <property type="entry name" value="PRD domain"/>
    <property type="match status" value="2"/>
</dbReference>
<dbReference type="InterPro" id="IPR050661">
    <property type="entry name" value="BglG_antiterminators"/>
</dbReference>
<dbReference type="Pfam" id="PF03123">
    <property type="entry name" value="CAT_RBD"/>
    <property type="match status" value="1"/>
</dbReference>
<dbReference type="Proteomes" id="UP000273977">
    <property type="component" value="Unassembled WGS sequence"/>
</dbReference>
<dbReference type="SUPFAM" id="SSF50151">
    <property type="entry name" value="SacY-like RNA-binding domain"/>
    <property type="match status" value="1"/>
</dbReference>
<dbReference type="GO" id="GO:0003723">
    <property type="term" value="F:RNA binding"/>
    <property type="evidence" value="ECO:0007669"/>
    <property type="project" value="InterPro"/>
</dbReference>
<accession>A0A3N4GLA5</accession>
<dbReference type="InterPro" id="IPR036650">
    <property type="entry name" value="CAT_RNA-bd_dom_sf"/>
</dbReference>
<dbReference type="InterPro" id="IPR011608">
    <property type="entry name" value="PRD"/>
</dbReference>
<dbReference type="AlphaFoldDB" id="A0A3N4GLA5"/>
<dbReference type="SMART" id="SM01061">
    <property type="entry name" value="CAT_RBD"/>
    <property type="match status" value="1"/>
</dbReference>
<evidence type="ECO:0000313" key="3">
    <source>
        <dbReference type="EMBL" id="RPA63683.1"/>
    </source>
</evidence>
<dbReference type="SUPFAM" id="SSF63520">
    <property type="entry name" value="PTS-regulatory domain, PRD"/>
    <property type="match status" value="2"/>
</dbReference>
<feature type="domain" description="PRD" evidence="2">
    <location>
        <begin position="64"/>
        <end position="169"/>
    </location>
</feature>
<dbReference type="Gene3D" id="2.30.24.10">
    <property type="entry name" value="CAT RNA-binding domain"/>
    <property type="match status" value="1"/>
</dbReference>
<dbReference type="GO" id="GO:0006355">
    <property type="term" value="P:regulation of DNA-templated transcription"/>
    <property type="evidence" value="ECO:0007669"/>
    <property type="project" value="InterPro"/>
</dbReference>
<name>A0A3N4GLA5_9LACT</name>
<organism evidence="3 4">
    <name type="scientific">Aerococcus agrisoli</name>
    <dbReference type="NCBI Taxonomy" id="2487350"/>
    <lineage>
        <taxon>Bacteria</taxon>
        <taxon>Bacillati</taxon>
        <taxon>Bacillota</taxon>
        <taxon>Bacilli</taxon>
        <taxon>Lactobacillales</taxon>
        <taxon>Aerococcaceae</taxon>
        <taxon>Aerococcus</taxon>
    </lineage>
</organism>
<reference evidence="3 4" key="1">
    <citation type="submission" date="2018-11" db="EMBL/GenBank/DDBJ databases">
        <title>Aerococcus sp. SJQ22, whole genome shotgun sequence.</title>
        <authorList>
            <person name="Sun L."/>
            <person name="Gao X."/>
            <person name="Chen W."/>
            <person name="Huang K."/>
        </authorList>
    </citation>
    <scope>NUCLEOTIDE SEQUENCE [LARGE SCALE GENOMIC DNA]</scope>
    <source>
        <strain evidence="3 4">SJQ22</strain>
    </source>
</reference>
<dbReference type="PROSITE" id="PS51372">
    <property type="entry name" value="PRD_2"/>
    <property type="match status" value="2"/>
</dbReference>